<dbReference type="Pfam" id="PF00005">
    <property type="entry name" value="ABC_tran"/>
    <property type="match status" value="1"/>
</dbReference>
<dbReference type="eggNOG" id="COG1122">
    <property type="taxonomic scope" value="Bacteria"/>
</dbReference>
<dbReference type="SMART" id="SM00382">
    <property type="entry name" value="AAA"/>
    <property type="match status" value="1"/>
</dbReference>
<keyword evidence="7" id="KW-0472">Membrane</keyword>
<keyword evidence="2" id="KW-0813">Transport</keyword>
<keyword evidence="10" id="KW-1185">Reference proteome</keyword>
<dbReference type="STRING" id="204536.SULAZ_0744"/>
<dbReference type="InterPro" id="IPR017871">
    <property type="entry name" value="ABC_transporter-like_CS"/>
</dbReference>
<keyword evidence="9" id="KW-0378">Hydrolase</keyword>
<dbReference type="EMBL" id="CP001229">
    <property type="protein sequence ID" value="ACN98524.1"/>
    <property type="molecule type" value="Genomic_DNA"/>
</dbReference>
<dbReference type="HOGENOM" id="CLU_000604_1_22_0"/>
<dbReference type="GO" id="GO:0005524">
    <property type="term" value="F:ATP binding"/>
    <property type="evidence" value="ECO:0007669"/>
    <property type="project" value="UniProtKB-KW"/>
</dbReference>
<dbReference type="Gene3D" id="3.40.50.300">
    <property type="entry name" value="P-loop containing nucleotide triphosphate hydrolases"/>
    <property type="match status" value="1"/>
</dbReference>
<name>C1DUE2_SULAA</name>
<dbReference type="EC" id="3.6.3.-" evidence="9"/>
<dbReference type="GO" id="GO:0016887">
    <property type="term" value="F:ATP hydrolysis activity"/>
    <property type="evidence" value="ECO:0007669"/>
    <property type="project" value="InterPro"/>
</dbReference>
<dbReference type="InterPro" id="IPR003593">
    <property type="entry name" value="AAA+_ATPase"/>
</dbReference>
<evidence type="ECO:0000256" key="4">
    <source>
        <dbReference type="ARBA" id="ARBA00022741"/>
    </source>
</evidence>
<evidence type="ECO:0000256" key="1">
    <source>
        <dbReference type="ARBA" id="ARBA00004202"/>
    </source>
</evidence>
<dbReference type="RefSeq" id="WP_012673848.1">
    <property type="nucleotide sequence ID" value="NC_012438.1"/>
</dbReference>
<keyword evidence="6" id="KW-1278">Translocase</keyword>
<dbReference type="PROSITE" id="PS00211">
    <property type="entry name" value="ABC_TRANSPORTER_1"/>
    <property type="match status" value="1"/>
</dbReference>
<dbReference type="InterPro" id="IPR027417">
    <property type="entry name" value="P-loop_NTPase"/>
</dbReference>
<evidence type="ECO:0000256" key="7">
    <source>
        <dbReference type="ARBA" id="ARBA00023136"/>
    </source>
</evidence>
<protein>
    <submittedName>
        <fullName evidence="9">Cobalt import ATP-binding protein CbiO 2</fullName>
        <ecNumber evidence="9">3.6.3.-</ecNumber>
    </submittedName>
</protein>
<dbReference type="OrthoDB" id="197875at2"/>
<evidence type="ECO:0000256" key="3">
    <source>
        <dbReference type="ARBA" id="ARBA00022475"/>
    </source>
</evidence>
<feature type="domain" description="ABC transporter" evidence="8">
    <location>
        <begin position="2"/>
        <end position="235"/>
    </location>
</feature>
<keyword evidence="5 9" id="KW-0067">ATP-binding</keyword>
<dbReference type="PROSITE" id="PS50893">
    <property type="entry name" value="ABC_TRANSPORTER_2"/>
    <property type="match status" value="1"/>
</dbReference>
<dbReference type="Proteomes" id="UP000001369">
    <property type="component" value="Chromosome"/>
</dbReference>
<dbReference type="PANTHER" id="PTHR43553">
    <property type="entry name" value="HEAVY METAL TRANSPORTER"/>
    <property type="match status" value="1"/>
</dbReference>
<keyword evidence="4" id="KW-0547">Nucleotide-binding</keyword>
<evidence type="ECO:0000256" key="6">
    <source>
        <dbReference type="ARBA" id="ARBA00022967"/>
    </source>
</evidence>
<evidence type="ECO:0000256" key="2">
    <source>
        <dbReference type="ARBA" id="ARBA00022448"/>
    </source>
</evidence>
<evidence type="ECO:0000259" key="8">
    <source>
        <dbReference type="PROSITE" id="PS50893"/>
    </source>
</evidence>
<dbReference type="GO" id="GO:0043190">
    <property type="term" value="C:ATP-binding cassette (ABC) transporter complex"/>
    <property type="evidence" value="ECO:0007669"/>
    <property type="project" value="TreeGrafter"/>
</dbReference>
<evidence type="ECO:0000313" key="10">
    <source>
        <dbReference type="Proteomes" id="UP000001369"/>
    </source>
</evidence>
<dbReference type="InterPro" id="IPR003439">
    <property type="entry name" value="ABC_transporter-like_ATP-bd"/>
</dbReference>
<reference evidence="9 10" key="1">
    <citation type="journal article" date="2009" name="J. Bacteriol.">
        <title>Complete and draft genome sequences of six members of the Aquificales.</title>
        <authorList>
            <person name="Reysenbach A.L."/>
            <person name="Hamamura N."/>
            <person name="Podar M."/>
            <person name="Griffiths E."/>
            <person name="Ferreira S."/>
            <person name="Hochstein R."/>
            <person name="Heidelberg J."/>
            <person name="Johnson J."/>
            <person name="Mead D."/>
            <person name="Pohorille A."/>
            <person name="Sarmiento M."/>
            <person name="Schweighofer K."/>
            <person name="Seshadri R."/>
            <person name="Voytek M.A."/>
        </authorList>
    </citation>
    <scope>NUCLEOTIDE SEQUENCE [LARGE SCALE GENOMIC DNA]</scope>
    <source>
        <strain evidence="10">Az-Fu1 / DSM 15241 / OCM 825</strain>
    </source>
</reference>
<organism evidence="9 10">
    <name type="scientific">Sulfurihydrogenibium azorense (strain DSM 15241 / OCM 825 / Az-Fu1)</name>
    <dbReference type="NCBI Taxonomy" id="204536"/>
    <lineage>
        <taxon>Bacteria</taxon>
        <taxon>Pseudomonadati</taxon>
        <taxon>Aquificota</taxon>
        <taxon>Aquificia</taxon>
        <taxon>Aquificales</taxon>
        <taxon>Hydrogenothermaceae</taxon>
        <taxon>Sulfurihydrogenibium</taxon>
    </lineage>
</organism>
<dbReference type="KEGG" id="saf:SULAZ_0744"/>
<proteinExistence type="predicted"/>
<evidence type="ECO:0000256" key="5">
    <source>
        <dbReference type="ARBA" id="ARBA00022840"/>
    </source>
</evidence>
<sequence length="257" mass="29716">MIELREITYKNEEKVVLNDITFSINEKEKVVLLGINGVGKSTLLKILNGLIFPQEGIYLYKGEKLDEKKLKDKSFNKKFRKEVVMLFQNPDIMLFNPTVYDEIAFGLRQFDFDDVDGRVKYWADIFGITKYLDKSPFELSGGEKQKVCLASILAIEPQVLLLDEPTSNLDPRTTGWFIDFLNDLNLTMIITTHNLSIAGELAERTVVLGENHKILYDGKVETFLKDENLLIEANLIHIHKHRHNSIIHAHYHTHDWD</sequence>
<keyword evidence="3" id="KW-1003">Cell membrane</keyword>
<dbReference type="InterPro" id="IPR015856">
    <property type="entry name" value="ABC_transpr_CbiO/EcfA_su"/>
</dbReference>
<gene>
    <name evidence="9" type="ordered locus">SULAZ_0744</name>
</gene>
<accession>C1DUE2</accession>
<comment type="subcellular location">
    <subcellularLocation>
        <location evidence="1">Cell membrane</location>
        <topology evidence="1">Peripheral membrane protein</topology>
    </subcellularLocation>
</comment>
<dbReference type="PANTHER" id="PTHR43553:SF27">
    <property type="entry name" value="ENERGY-COUPLING FACTOR TRANSPORTER ATP-BINDING PROTEIN ECFA2"/>
    <property type="match status" value="1"/>
</dbReference>
<dbReference type="GO" id="GO:0042626">
    <property type="term" value="F:ATPase-coupled transmembrane transporter activity"/>
    <property type="evidence" value="ECO:0007669"/>
    <property type="project" value="TreeGrafter"/>
</dbReference>
<dbReference type="SUPFAM" id="SSF52540">
    <property type="entry name" value="P-loop containing nucleoside triphosphate hydrolases"/>
    <property type="match status" value="1"/>
</dbReference>
<dbReference type="InterPro" id="IPR050095">
    <property type="entry name" value="ECF_ABC_transporter_ATP-bd"/>
</dbReference>
<dbReference type="CDD" id="cd03225">
    <property type="entry name" value="ABC_cobalt_CbiO_domain1"/>
    <property type="match status" value="1"/>
</dbReference>
<evidence type="ECO:0000313" key="9">
    <source>
        <dbReference type="EMBL" id="ACN98524.1"/>
    </source>
</evidence>
<dbReference type="AlphaFoldDB" id="C1DUE2"/>